<evidence type="ECO:0000313" key="3">
    <source>
        <dbReference type="EMBL" id="OPH81325.1"/>
    </source>
</evidence>
<dbReference type="Proteomes" id="UP000189940">
    <property type="component" value="Unassembled WGS sequence"/>
</dbReference>
<dbReference type="PANTHER" id="PTHR23150:SF35">
    <property type="entry name" value="BLL6746 PROTEIN"/>
    <property type="match status" value="1"/>
</dbReference>
<feature type="region of interest" description="Disordered" evidence="1">
    <location>
        <begin position="1"/>
        <end position="22"/>
    </location>
</feature>
<dbReference type="PANTHER" id="PTHR23150">
    <property type="entry name" value="SULFATASE MODIFYING FACTOR 1, 2"/>
    <property type="match status" value="1"/>
</dbReference>
<feature type="domain" description="Sulfatase-modifying factor enzyme-like" evidence="2">
    <location>
        <begin position="31"/>
        <end position="263"/>
    </location>
</feature>
<organism evidence="3 4">
    <name type="scientific">Nitrobacter vulgaris</name>
    <dbReference type="NCBI Taxonomy" id="29421"/>
    <lineage>
        <taxon>Bacteria</taxon>
        <taxon>Pseudomonadati</taxon>
        <taxon>Pseudomonadota</taxon>
        <taxon>Alphaproteobacteria</taxon>
        <taxon>Hyphomicrobiales</taxon>
        <taxon>Nitrobacteraceae</taxon>
        <taxon>Nitrobacter</taxon>
    </lineage>
</organism>
<proteinExistence type="predicted"/>
<protein>
    <recommendedName>
        <fullName evidence="2">Sulfatase-modifying factor enzyme-like domain-containing protein</fullName>
    </recommendedName>
</protein>
<dbReference type="InterPro" id="IPR016187">
    <property type="entry name" value="CTDL_fold"/>
</dbReference>
<comment type="caution">
    <text evidence="3">The sequence shown here is derived from an EMBL/GenBank/DDBJ whole genome shotgun (WGS) entry which is preliminary data.</text>
</comment>
<dbReference type="AlphaFoldDB" id="A0A1V4HTZ5"/>
<reference evidence="3 4" key="1">
    <citation type="submission" date="2017-02" db="EMBL/GenBank/DDBJ databases">
        <title>Genome sequence of the nitrite-oxidizing bacterium Nitrobacter vulgaris strain Ab1.</title>
        <authorList>
            <person name="Mellbye B.L."/>
            <person name="Davis E.W."/>
            <person name="Spieck E."/>
            <person name="Chang J.H."/>
            <person name="Bottomley P.J."/>
            <person name="Sayavedra-Soto L.A."/>
        </authorList>
    </citation>
    <scope>NUCLEOTIDE SEQUENCE [LARGE SCALE GENOMIC DNA]</scope>
    <source>
        <strain evidence="3 4">Ab1</strain>
    </source>
</reference>
<evidence type="ECO:0000256" key="1">
    <source>
        <dbReference type="SAM" id="MobiDB-lite"/>
    </source>
</evidence>
<dbReference type="InterPro" id="IPR051043">
    <property type="entry name" value="Sulfatase_Mod_Factor_Kinase"/>
</dbReference>
<keyword evidence="4" id="KW-1185">Reference proteome</keyword>
<dbReference type="EMBL" id="MWPQ01000072">
    <property type="protein sequence ID" value="OPH81325.1"/>
    <property type="molecule type" value="Genomic_DNA"/>
</dbReference>
<dbReference type="GO" id="GO:0120147">
    <property type="term" value="F:formylglycine-generating oxidase activity"/>
    <property type="evidence" value="ECO:0007669"/>
    <property type="project" value="TreeGrafter"/>
</dbReference>
<dbReference type="InterPro" id="IPR005532">
    <property type="entry name" value="SUMF_dom"/>
</dbReference>
<dbReference type="SUPFAM" id="SSF56436">
    <property type="entry name" value="C-type lectin-like"/>
    <property type="match status" value="1"/>
</dbReference>
<gene>
    <name evidence="3" type="ORF">B2M20_18355</name>
</gene>
<name>A0A1V4HTZ5_NITVU</name>
<dbReference type="Gene3D" id="3.90.1580.10">
    <property type="entry name" value="paralog of FGE (formylglycine-generating enzyme)"/>
    <property type="match status" value="1"/>
</dbReference>
<dbReference type="OrthoDB" id="9768004at2"/>
<evidence type="ECO:0000259" key="2">
    <source>
        <dbReference type="Pfam" id="PF03781"/>
    </source>
</evidence>
<dbReference type="InterPro" id="IPR042095">
    <property type="entry name" value="SUMF_sf"/>
</dbReference>
<dbReference type="STRING" id="29421.B2M20_18355"/>
<feature type="compositionally biased region" description="Polar residues" evidence="1">
    <location>
        <begin position="1"/>
        <end position="14"/>
    </location>
</feature>
<accession>A0A1V4HTZ5</accession>
<evidence type="ECO:0000313" key="4">
    <source>
        <dbReference type="Proteomes" id="UP000189940"/>
    </source>
</evidence>
<dbReference type="Pfam" id="PF03781">
    <property type="entry name" value="FGE-sulfatase"/>
    <property type="match status" value="1"/>
</dbReference>
<sequence length="267" mass="29516">MTPASAQEVAQPSMQERPLKPKDVFKDCANCPEMVVVPAGSFKMGSPTNEPGHSAEESPQHLVTIARPFAVGRFEVTFDEWDACVAEGGCNGYKPSDEGWGRGRRPVINVSWDDAQAYVTWLSKKTGKPYRLLSGSEYEYAMRAGTQTVYPWGNTVGTNNANCHACGSHWDAKQTAPVGSFAPNEFGLNDMVGNVREWTEDCYHDTYNGSPTDGSAWIEGGDCYHRVVRGGSFLLAPAFLRSASRYWFTSDYRLRYLGFRVARTLAP</sequence>